<dbReference type="Proteomes" id="UP001497493">
    <property type="component" value="Chromosome"/>
</dbReference>
<evidence type="ECO:0000313" key="2">
    <source>
        <dbReference type="EMBL" id="CAL1241474.1"/>
    </source>
</evidence>
<evidence type="ECO:0000256" key="1">
    <source>
        <dbReference type="SAM" id="MobiDB-lite"/>
    </source>
</evidence>
<sequence length="167" mass="18074">MGGGAGPVFQPGVAQQQPPEAQAHPAALRPAHCRHAAGREQDRPGVARVPGSGALSEAQPECQSDRLPGARAHGDERGGQRAHRRHGALHQSRQRVHVLPERPEVPSGTLIRKRGALPSLPDVPPLRERRRSVGASRVVQRFVGLVQKRAFAPRMCMHTLSRRGRSA</sequence>
<proteinExistence type="predicted"/>
<evidence type="ECO:0000313" key="3">
    <source>
        <dbReference type="Proteomes" id="UP001497493"/>
    </source>
</evidence>
<name>A0ABM9NLE6_9GAMM</name>
<accession>A0ABM9NLE6</accession>
<organism evidence="2 3">
    <name type="scientific">Candidatus Methylocalor cossyra</name>
    <dbReference type="NCBI Taxonomy" id="3108543"/>
    <lineage>
        <taxon>Bacteria</taxon>
        <taxon>Pseudomonadati</taxon>
        <taxon>Pseudomonadota</taxon>
        <taxon>Gammaproteobacteria</taxon>
        <taxon>Methylococcales</taxon>
        <taxon>Methylococcaceae</taxon>
        <taxon>Candidatus Methylocalor</taxon>
    </lineage>
</organism>
<gene>
    <name evidence="2" type="ORF">MECH1_V1_2698</name>
</gene>
<keyword evidence="3" id="KW-1185">Reference proteome</keyword>
<reference evidence="2 3" key="1">
    <citation type="submission" date="2024-04" db="EMBL/GenBank/DDBJ databases">
        <authorList>
            <person name="Cremers G."/>
        </authorList>
    </citation>
    <scope>NUCLEOTIDE SEQUENCE [LARGE SCALE GENOMIC DNA]</scope>
    <source>
        <strain evidence="2">MeCH1-AG</strain>
    </source>
</reference>
<feature type="compositionally biased region" description="Low complexity" evidence="1">
    <location>
        <begin position="10"/>
        <end position="27"/>
    </location>
</feature>
<feature type="region of interest" description="Disordered" evidence="1">
    <location>
        <begin position="1"/>
        <end position="107"/>
    </location>
</feature>
<feature type="compositionally biased region" description="Basic residues" evidence="1">
    <location>
        <begin position="80"/>
        <end position="96"/>
    </location>
</feature>
<protein>
    <submittedName>
        <fullName evidence="2">Uncharacterized protein</fullName>
    </submittedName>
</protein>
<dbReference type="EMBL" id="OZ026884">
    <property type="protein sequence ID" value="CAL1241474.1"/>
    <property type="molecule type" value="Genomic_DNA"/>
</dbReference>